<evidence type="ECO:0000256" key="9">
    <source>
        <dbReference type="ARBA" id="ARBA00041257"/>
    </source>
</evidence>
<keyword evidence="4" id="KW-0032">Aminotransferase</keyword>
<dbReference type="AlphaFoldDB" id="A0A811Z0L4"/>
<dbReference type="EMBL" id="CAJHUB010000749">
    <property type="protein sequence ID" value="CAD7680222.1"/>
    <property type="molecule type" value="Genomic_DNA"/>
</dbReference>
<evidence type="ECO:0000256" key="5">
    <source>
        <dbReference type="ARBA" id="ARBA00022679"/>
    </source>
</evidence>
<organism evidence="18 19">
    <name type="scientific">Nyctereutes procyonoides</name>
    <name type="common">Raccoon dog</name>
    <name type="synonym">Canis procyonoides</name>
    <dbReference type="NCBI Taxonomy" id="34880"/>
    <lineage>
        <taxon>Eukaryota</taxon>
        <taxon>Metazoa</taxon>
        <taxon>Chordata</taxon>
        <taxon>Craniata</taxon>
        <taxon>Vertebrata</taxon>
        <taxon>Euteleostomi</taxon>
        <taxon>Mammalia</taxon>
        <taxon>Eutheria</taxon>
        <taxon>Laurasiatheria</taxon>
        <taxon>Carnivora</taxon>
        <taxon>Caniformia</taxon>
        <taxon>Canidae</taxon>
        <taxon>Nyctereutes</taxon>
    </lineage>
</organism>
<comment type="cofactor">
    <cofactor evidence="1">
        <name>pyridoxal 5'-phosphate</name>
        <dbReference type="ChEBI" id="CHEBI:597326"/>
    </cofactor>
</comment>
<gene>
    <name evidence="18" type="ORF">NYPRO_LOCUS13021</name>
</gene>
<dbReference type="GO" id="GO:0004069">
    <property type="term" value="F:L-aspartate:2-oxoglutarate aminotransferase activity"/>
    <property type="evidence" value="ECO:0007669"/>
    <property type="project" value="UniProtKB-EC"/>
</dbReference>
<dbReference type="GO" id="GO:0030170">
    <property type="term" value="F:pyridoxal phosphate binding"/>
    <property type="evidence" value="ECO:0007669"/>
    <property type="project" value="InterPro"/>
</dbReference>
<dbReference type="PRINTS" id="PR00799">
    <property type="entry name" value="TRANSAMINASE"/>
</dbReference>
<keyword evidence="5" id="KW-0808">Transferase</keyword>
<evidence type="ECO:0000256" key="6">
    <source>
        <dbReference type="ARBA" id="ARBA00022898"/>
    </source>
</evidence>
<evidence type="ECO:0000259" key="17">
    <source>
        <dbReference type="Pfam" id="PF00155"/>
    </source>
</evidence>
<dbReference type="InterPro" id="IPR000796">
    <property type="entry name" value="Asp_trans"/>
</dbReference>
<dbReference type="InterPro" id="IPR004839">
    <property type="entry name" value="Aminotransferase_I/II_large"/>
</dbReference>
<comment type="function">
    <text evidence="7">Catalyzes the irreversible transamination of the L-tryptophan metabolite L-kynurenine to form kynurenic acid (KA). As a member of the malate-aspartate shuttle, it has a key role in the intracellular NAD(H) redox balance. Is important for metabolite exchange between mitochondria and cytosol, and for amino acid metabolism. Facilitates cellular uptake of long-chain free fatty acids.</text>
</comment>
<dbReference type="GO" id="GO:0005739">
    <property type="term" value="C:mitochondrion"/>
    <property type="evidence" value="ECO:0007669"/>
    <property type="project" value="TreeGrafter"/>
</dbReference>
<evidence type="ECO:0000256" key="2">
    <source>
        <dbReference type="ARBA" id="ARBA00011738"/>
    </source>
</evidence>
<keyword evidence="19" id="KW-1185">Reference proteome</keyword>
<protein>
    <recommendedName>
        <fullName evidence="8">Aspartate aminotransferase, mitochondrial</fullName>
        <ecNumber evidence="3">2.6.1.1</ecNumber>
    </recommendedName>
    <alternativeName>
        <fullName evidence="10">Fatty acid-binding protein</fullName>
    </alternativeName>
    <alternativeName>
        <fullName evidence="15">Glutamate oxaloacetate transaminase 2</fullName>
    </alternativeName>
    <alternativeName>
        <fullName evidence="9">Kynurenine aminotransferase 4</fullName>
    </alternativeName>
    <alternativeName>
        <fullName evidence="14">Kynurenine aminotransferase IV</fullName>
    </alternativeName>
    <alternativeName>
        <fullName evidence="13">Kynurenine--oxoglutarate transaminase 4</fullName>
    </alternativeName>
    <alternativeName>
        <fullName evidence="11">Kynurenine--oxoglutarate transaminase IV</fullName>
    </alternativeName>
    <alternativeName>
        <fullName evidence="12">Plasma membrane-associated fatty acid-binding protein</fullName>
    </alternativeName>
</protein>
<dbReference type="InterPro" id="IPR015421">
    <property type="entry name" value="PyrdxlP-dep_Trfase_major"/>
</dbReference>
<dbReference type="GO" id="GO:0006533">
    <property type="term" value="P:L-aspartate catabolic process"/>
    <property type="evidence" value="ECO:0007669"/>
    <property type="project" value="TreeGrafter"/>
</dbReference>
<sequence>MVLLHPGPMSPRVTPTFSPGLAMGPPDPIPGVPKAFKRDTNSKKRHLSGSWSPPGCPLQSLLNFVKASAELLQGYQHYDPEMCGFDFTGAIEGACAHSSMGVDPHPEQWKETATVVKRNNLFAFFDMVSQGFGSGDGDKDGGLYATSSTRALMLHVGAFTVVCRDADARRVESQLKILIIPSLTNVTLANVNLLSSSLKKVGSSPNWQHVTDQMACFRLTQEFSIYMTRAGCISVAGVTLGKMGHPVHAIDQVTQLFLWWEGKTQPSCLWPPPL</sequence>
<evidence type="ECO:0000256" key="3">
    <source>
        <dbReference type="ARBA" id="ARBA00012753"/>
    </source>
</evidence>
<evidence type="ECO:0000256" key="4">
    <source>
        <dbReference type="ARBA" id="ARBA00022576"/>
    </source>
</evidence>
<evidence type="ECO:0000256" key="8">
    <source>
        <dbReference type="ARBA" id="ARBA00040891"/>
    </source>
</evidence>
<feature type="region of interest" description="Disordered" evidence="16">
    <location>
        <begin position="23"/>
        <end position="52"/>
    </location>
</feature>
<comment type="subunit">
    <text evidence="2">Homodimer.</text>
</comment>
<dbReference type="SUPFAM" id="SSF53383">
    <property type="entry name" value="PLP-dependent transferases"/>
    <property type="match status" value="1"/>
</dbReference>
<evidence type="ECO:0000256" key="10">
    <source>
        <dbReference type="ARBA" id="ARBA00041432"/>
    </source>
</evidence>
<dbReference type="EC" id="2.6.1.1" evidence="3"/>
<comment type="caution">
    <text evidence="18">The sequence shown here is derived from an EMBL/GenBank/DDBJ whole genome shotgun (WGS) entry which is preliminary data.</text>
</comment>
<evidence type="ECO:0000313" key="19">
    <source>
        <dbReference type="Proteomes" id="UP000645828"/>
    </source>
</evidence>
<evidence type="ECO:0000256" key="12">
    <source>
        <dbReference type="ARBA" id="ARBA00041887"/>
    </source>
</evidence>
<evidence type="ECO:0000256" key="15">
    <source>
        <dbReference type="ARBA" id="ARBA00043057"/>
    </source>
</evidence>
<keyword evidence="6" id="KW-0663">Pyridoxal phosphate</keyword>
<evidence type="ECO:0000256" key="14">
    <source>
        <dbReference type="ARBA" id="ARBA00042891"/>
    </source>
</evidence>
<dbReference type="Pfam" id="PF00155">
    <property type="entry name" value="Aminotran_1_2"/>
    <property type="match status" value="1"/>
</dbReference>
<evidence type="ECO:0000313" key="18">
    <source>
        <dbReference type="EMBL" id="CAD7680222.1"/>
    </source>
</evidence>
<evidence type="ECO:0000256" key="13">
    <source>
        <dbReference type="ARBA" id="ARBA00042867"/>
    </source>
</evidence>
<evidence type="ECO:0000256" key="7">
    <source>
        <dbReference type="ARBA" id="ARBA00037556"/>
    </source>
</evidence>
<dbReference type="Proteomes" id="UP000645828">
    <property type="component" value="Unassembled WGS sequence"/>
</dbReference>
<reference evidence="18" key="1">
    <citation type="submission" date="2020-12" db="EMBL/GenBank/DDBJ databases">
        <authorList>
            <consortium name="Molecular Ecology Group"/>
        </authorList>
    </citation>
    <scope>NUCLEOTIDE SEQUENCE</scope>
    <source>
        <strain evidence="18">TBG_1078</strain>
    </source>
</reference>
<evidence type="ECO:0000256" key="1">
    <source>
        <dbReference type="ARBA" id="ARBA00001933"/>
    </source>
</evidence>
<dbReference type="InterPro" id="IPR015424">
    <property type="entry name" value="PyrdxlP-dep_Trfase"/>
</dbReference>
<dbReference type="Gene3D" id="3.40.640.10">
    <property type="entry name" value="Type I PLP-dependent aspartate aminotransferase-like (Major domain)"/>
    <property type="match status" value="1"/>
</dbReference>
<feature type="domain" description="Aminotransferase class I/classII large" evidence="17">
    <location>
        <begin position="94"/>
        <end position="138"/>
    </location>
</feature>
<name>A0A811Z0L4_NYCPR</name>
<dbReference type="PANTHER" id="PTHR11879:SF22">
    <property type="entry name" value="ASPARTATE AMINOTRANSFERASE, MITOCHONDRIAL"/>
    <property type="match status" value="1"/>
</dbReference>
<accession>A0A811Z0L4</accession>
<dbReference type="PANTHER" id="PTHR11879">
    <property type="entry name" value="ASPARTATE AMINOTRANSFERASE"/>
    <property type="match status" value="1"/>
</dbReference>
<proteinExistence type="predicted"/>
<evidence type="ECO:0000256" key="16">
    <source>
        <dbReference type="SAM" id="MobiDB-lite"/>
    </source>
</evidence>
<evidence type="ECO:0000256" key="11">
    <source>
        <dbReference type="ARBA" id="ARBA00041746"/>
    </source>
</evidence>